<sequence length="251" mass="26814">MFDIKGKVAIVTGSTKGIGLAIAWQYARSGAKVVISSRKADVCEAVAKEITDAGFEAISVPCHIGEREQLVRLVDATMEKWGRIDILVCNAASNPVYGPMPGLPESAWDKIMDNNVKSNYILVNSLVAPIMEKQGSGAVILISSVAALRASEMLAFYSISKAAEAHLTKNLAVAWGPKGVRVNAILPGLVKTDFAKELWTDPDRLERVENKVPLRRIGEPDDIAGCAHFLASDAAAFMTGHLLVADGGDTI</sequence>
<dbReference type="Gene3D" id="3.40.50.720">
    <property type="entry name" value="NAD(P)-binding Rossmann-like Domain"/>
    <property type="match status" value="1"/>
</dbReference>
<dbReference type="STRING" id="356660.SAMN05444336_10260"/>
<dbReference type="PANTHER" id="PTHR43943">
    <property type="entry name" value="DEHYDROGENASE/REDUCTASE (SDR FAMILY) MEMBER 4"/>
    <property type="match status" value="1"/>
</dbReference>
<reference evidence="2 3" key="1">
    <citation type="submission" date="2016-10" db="EMBL/GenBank/DDBJ databases">
        <authorList>
            <person name="de Groot N.N."/>
        </authorList>
    </citation>
    <scope>NUCLEOTIDE SEQUENCE [LARGE SCALE GENOMIC DNA]</scope>
    <source>
        <strain evidence="2 3">DSM 17890</strain>
    </source>
</reference>
<dbReference type="NCBIfam" id="NF005559">
    <property type="entry name" value="PRK07231.1"/>
    <property type="match status" value="1"/>
</dbReference>
<dbReference type="RefSeq" id="WP_092680345.1">
    <property type="nucleotide sequence ID" value="NZ_FNMZ01000002.1"/>
</dbReference>
<dbReference type="Pfam" id="PF13561">
    <property type="entry name" value="adh_short_C2"/>
    <property type="match status" value="1"/>
</dbReference>
<name>A0A1H2VG91_9RHOB</name>
<dbReference type="PANTHER" id="PTHR43943:SF2">
    <property type="entry name" value="DEHYDROGENASE_REDUCTASE 4"/>
    <property type="match status" value="1"/>
</dbReference>
<comment type="similarity">
    <text evidence="1">Belongs to the short-chain dehydrogenases/reductases (SDR) family.</text>
</comment>
<protein>
    <submittedName>
        <fullName evidence="2">NAD(P)-dependent dehydrogenase, short-chain alcohol dehydrogenase family</fullName>
    </submittedName>
</protein>
<gene>
    <name evidence="2" type="ORF">SAMN05444336_10260</name>
</gene>
<dbReference type="AlphaFoldDB" id="A0A1H2VG91"/>
<keyword evidence="3" id="KW-1185">Reference proteome</keyword>
<organism evidence="2 3">
    <name type="scientific">Albimonas donghaensis</name>
    <dbReference type="NCBI Taxonomy" id="356660"/>
    <lineage>
        <taxon>Bacteria</taxon>
        <taxon>Pseudomonadati</taxon>
        <taxon>Pseudomonadota</taxon>
        <taxon>Alphaproteobacteria</taxon>
        <taxon>Rhodobacterales</taxon>
        <taxon>Paracoccaceae</taxon>
        <taxon>Albimonas</taxon>
    </lineage>
</organism>
<dbReference type="SUPFAM" id="SSF51735">
    <property type="entry name" value="NAD(P)-binding Rossmann-fold domains"/>
    <property type="match status" value="1"/>
</dbReference>
<evidence type="ECO:0000313" key="2">
    <source>
        <dbReference type="EMBL" id="SDW67353.1"/>
    </source>
</evidence>
<dbReference type="InterPro" id="IPR036291">
    <property type="entry name" value="NAD(P)-bd_dom_sf"/>
</dbReference>
<dbReference type="PRINTS" id="PR00081">
    <property type="entry name" value="GDHRDH"/>
</dbReference>
<evidence type="ECO:0000256" key="1">
    <source>
        <dbReference type="ARBA" id="ARBA00006484"/>
    </source>
</evidence>
<dbReference type="PRINTS" id="PR00080">
    <property type="entry name" value="SDRFAMILY"/>
</dbReference>
<proteinExistence type="inferred from homology"/>
<dbReference type="FunFam" id="3.40.50.720:FF:000084">
    <property type="entry name" value="Short-chain dehydrogenase reductase"/>
    <property type="match status" value="1"/>
</dbReference>
<dbReference type="InterPro" id="IPR002347">
    <property type="entry name" value="SDR_fam"/>
</dbReference>
<dbReference type="OrthoDB" id="9789398at2"/>
<dbReference type="EMBL" id="FNMZ01000002">
    <property type="protein sequence ID" value="SDW67353.1"/>
    <property type="molecule type" value="Genomic_DNA"/>
</dbReference>
<evidence type="ECO:0000313" key="3">
    <source>
        <dbReference type="Proteomes" id="UP000199118"/>
    </source>
</evidence>
<dbReference type="Proteomes" id="UP000199118">
    <property type="component" value="Unassembled WGS sequence"/>
</dbReference>
<accession>A0A1H2VG91</accession>